<feature type="chain" id="PRO_5002712426" evidence="4">
    <location>
        <begin position="17"/>
        <end position="94"/>
    </location>
</feature>
<proteinExistence type="inferred from homology"/>
<evidence type="ECO:0000256" key="1">
    <source>
        <dbReference type="ARBA" id="ARBA00004196"/>
    </source>
</evidence>
<keyword evidence="4" id="KW-0732">Signal</keyword>
<evidence type="ECO:0000256" key="2">
    <source>
        <dbReference type="ARBA" id="ARBA00009576"/>
    </source>
</evidence>
<evidence type="ECO:0000256" key="3">
    <source>
        <dbReference type="ARBA" id="ARBA00023157"/>
    </source>
</evidence>
<name>A7LNW6_HYPVI</name>
<dbReference type="EMBL" id="EU053457">
    <property type="protein sequence ID" value="ABS59372.1"/>
    <property type="molecule type" value="Genomic_DNA"/>
</dbReference>
<dbReference type="CDD" id="cd23508">
    <property type="entry name" value="hydrophobin_II"/>
    <property type="match status" value="1"/>
</dbReference>
<dbReference type="AlphaFoldDB" id="A7LNW6"/>
<dbReference type="InterPro" id="IPR010636">
    <property type="entry name" value="Class_II_hydrophobin"/>
</dbReference>
<dbReference type="OMA" id="NICAKTG"/>
<organism evidence="5">
    <name type="scientific">Hypocrea virens</name>
    <name type="common">Gliocladium virens</name>
    <name type="synonym">Trichoderma virens</name>
    <dbReference type="NCBI Taxonomy" id="29875"/>
    <lineage>
        <taxon>Eukaryota</taxon>
        <taxon>Fungi</taxon>
        <taxon>Dikarya</taxon>
        <taxon>Ascomycota</taxon>
        <taxon>Pezizomycotina</taxon>
        <taxon>Sordariomycetes</taxon>
        <taxon>Hypocreomycetidae</taxon>
        <taxon>Hypocreales</taxon>
        <taxon>Hypocreaceae</taxon>
        <taxon>Trichoderma</taxon>
    </lineage>
</organism>
<dbReference type="PANTHER" id="PTHR42341">
    <property type="entry name" value="HYDROPHOBIN"/>
    <property type="match status" value="1"/>
</dbReference>
<protein>
    <submittedName>
        <fullName evidence="5">Hydrophobin</fullName>
    </submittedName>
</protein>
<dbReference type="InterPro" id="IPR036686">
    <property type="entry name" value="Class_II_Hydrophobin_sf"/>
</dbReference>
<evidence type="ECO:0000256" key="4">
    <source>
        <dbReference type="SAM" id="SignalP"/>
    </source>
</evidence>
<comment type="similarity">
    <text evidence="2">Belongs to the cerato-ulmin hydrophobin family.</text>
</comment>
<sequence length="94" mass="9805">MNFFTAAALFAAVVVAHPLEHRSSNVCPDGLFSNPLCCATAILGLVGLDCQSPPRLYDNAAEFQTSCAKLGHAPFCCVAPVANQGILCQKPVGN</sequence>
<dbReference type="PANTHER" id="PTHR42341:SF2">
    <property type="entry name" value="HYDROPHOBIN"/>
    <property type="match status" value="1"/>
</dbReference>
<accession>A7LNW6</accession>
<keyword evidence="3" id="KW-1015">Disulfide bond</keyword>
<dbReference type="GO" id="GO:0005576">
    <property type="term" value="C:extracellular region"/>
    <property type="evidence" value="ECO:0007669"/>
    <property type="project" value="InterPro"/>
</dbReference>
<dbReference type="SMR" id="A7LNW6"/>
<dbReference type="SUPFAM" id="SSF101751">
    <property type="entry name" value="Hydrophobin II, HfbII"/>
    <property type="match status" value="1"/>
</dbReference>
<comment type="subcellular location">
    <subcellularLocation>
        <location evidence="1">Cell envelope</location>
    </subcellularLocation>
</comment>
<reference evidence="5" key="1">
    <citation type="journal article" date="2008" name="BMC Evol. Biol.">
        <title>Purifying selection and birth-and-death evolution in the class II hydrophobin gene families of the ascomycete Trichoderma/Hypocrea.</title>
        <authorList>
            <person name="Kubicek C.P."/>
            <person name="Baker S."/>
            <person name="Gamauf C."/>
            <person name="Kenerley C.M."/>
            <person name="Druzhinina I.S."/>
        </authorList>
    </citation>
    <scope>NUCLEOTIDE SEQUENCE</scope>
    <source>
        <strain evidence="5">Tvhyd1a</strain>
    </source>
</reference>
<feature type="signal peptide" evidence="4">
    <location>
        <begin position="1"/>
        <end position="16"/>
    </location>
</feature>
<dbReference type="Pfam" id="PF06766">
    <property type="entry name" value="Hydrophobin_2"/>
    <property type="match status" value="1"/>
</dbReference>
<evidence type="ECO:0000313" key="5">
    <source>
        <dbReference type="EMBL" id="ABS59372.1"/>
    </source>
</evidence>
<dbReference type="Gene3D" id="3.20.120.10">
    <property type="entry name" value="Hydrophobin"/>
    <property type="match status" value="1"/>
</dbReference>